<name>A0ABY9T5Y7_BREBE</name>
<keyword evidence="6" id="KW-0067">ATP-binding</keyword>
<dbReference type="Gene3D" id="2.40.30.30">
    <property type="entry name" value="Riboflavin kinase-like"/>
    <property type="match status" value="1"/>
</dbReference>
<dbReference type="InterPro" id="IPR023465">
    <property type="entry name" value="Riboflavin_kinase_dom_sf"/>
</dbReference>
<evidence type="ECO:0000256" key="6">
    <source>
        <dbReference type="ARBA" id="ARBA00022840"/>
    </source>
</evidence>
<keyword evidence="10" id="KW-1185">Reference proteome</keyword>
<keyword evidence="2" id="KW-0285">Flavoprotein</keyword>
<evidence type="ECO:0000256" key="3">
    <source>
        <dbReference type="ARBA" id="ARBA00022643"/>
    </source>
</evidence>
<dbReference type="SMART" id="SM00904">
    <property type="entry name" value="Flavokinase"/>
    <property type="match status" value="1"/>
</dbReference>
<evidence type="ECO:0000256" key="7">
    <source>
        <dbReference type="ARBA" id="ARBA00047880"/>
    </source>
</evidence>
<dbReference type="EC" id="2.7.1.26" evidence="1"/>
<dbReference type="GO" id="GO:0016301">
    <property type="term" value="F:kinase activity"/>
    <property type="evidence" value="ECO:0007669"/>
    <property type="project" value="UniProtKB-KW"/>
</dbReference>
<accession>A0ABY9T5Y7</accession>
<dbReference type="Proteomes" id="UP001256827">
    <property type="component" value="Chromosome"/>
</dbReference>
<comment type="catalytic activity">
    <reaction evidence="7">
        <text>riboflavin + ATP = FMN + ADP + H(+)</text>
        <dbReference type="Rhea" id="RHEA:14357"/>
        <dbReference type="ChEBI" id="CHEBI:15378"/>
        <dbReference type="ChEBI" id="CHEBI:30616"/>
        <dbReference type="ChEBI" id="CHEBI:57986"/>
        <dbReference type="ChEBI" id="CHEBI:58210"/>
        <dbReference type="ChEBI" id="CHEBI:456216"/>
        <dbReference type="EC" id="2.7.1.26"/>
    </reaction>
</comment>
<evidence type="ECO:0000313" key="10">
    <source>
        <dbReference type="Proteomes" id="UP001256827"/>
    </source>
</evidence>
<evidence type="ECO:0000259" key="8">
    <source>
        <dbReference type="SMART" id="SM00904"/>
    </source>
</evidence>
<evidence type="ECO:0000256" key="1">
    <source>
        <dbReference type="ARBA" id="ARBA00012105"/>
    </source>
</evidence>
<dbReference type="EMBL" id="CP134050">
    <property type="protein sequence ID" value="WNC15495.1"/>
    <property type="molecule type" value="Genomic_DNA"/>
</dbReference>
<feature type="domain" description="Riboflavin kinase" evidence="8">
    <location>
        <begin position="1"/>
        <end position="119"/>
    </location>
</feature>
<evidence type="ECO:0000256" key="4">
    <source>
        <dbReference type="ARBA" id="ARBA00022679"/>
    </source>
</evidence>
<keyword evidence="4" id="KW-0808">Transferase</keyword>
<dbReference type="SUPFAM" id="SSF82114">
    <property type="entry name" value="Riboflavin kinase-like"/>
    <property type="match status" value="1"/>
</dbReference>
<protein>
    <recommendedName>
        <fullName evidence="1">riboflavin kinase</fullName>
        <ecNumber evidence="1">2.7.1.26</ecNumber>
    </recommendedName>
</protein>
<keyword evidence="5" id="KW-0547">Nucleotide-binding</keyword>
<keyword evidence="9" id="KW-0418">Kinase</keyword>
<sequence length="138" mass="15447">MHGQVVSGKQVGRTLGFPTANLSLLPPHPRLEQGVYGVTLLWNGQTHAGVMNVGRRPTFHDGVQISHEVHLFEWDGDLYGACVYVDVHFYVRPEMAFFDLTQLQKQIERDVNSVKAAFRLSGQKGRTSRAEQEAMIGL</sequence>
<evidence type="ECO:0000313" key="9">
    <source>
        <dbReference type="EMBL" id="WNC15495.1"/>
    </source>
</evidence>
<dbReference type="Pfam" id="PF01687">
    <property type="entry name" value="Flavokinase"/>
    <property type="match status" value="1"/>
</dbReference>
<reference evidence="9 10" key="1">
    <citation type="submission" date="2023-09" db="EMBL/GenBank/DDBJ databases">
        <title>Complete Genome and Methylome dissection of Bacillus brevis NEB573 original source of BbsI restriction endonuclease.</title>
        <authorList>
            <person name="Fomenkov A."/>
            <person name="Roberts R.D."/>
        </authorList>
    </citation>
    <scope>NUCLEOTIDE SEQUENCE [LARGE SCALE GENOMIC DNA]</scope>
    <source>
        <strain evidence="9 10">NEB573</strain>
    </source>
</reference>
<evidence type="ECO:0000256" key="5">
    <source>
        <dbReference type="ARBA" id="ARBA00022741"/>
    </source>
</evidence>
<organism evidence="9 10">
    <name type="scientific">Brevibacillus brevis</name>
    <name type="common">Bacillus brevis</name>
    <dbReference type="NCBI Taxonomy" id="1393"/>
    <lineage>
        <taxon>Bacteria</taxon>
        <taxon>Bacillati</taxon>
        <taxon>Bacillota</taxon>
        <taxon>Bacilli</taxon>
        <taxon>Bacillales</taxon>
        <taxon>Paenibacillaceae</taxon>
        <taxon>Brevibacillus</taxon>
    </lineage>
</organism>
<dbReference type="PANTHER" id="PTHR22749:SF6">
    <property type="entry name" value="RIBOFLAVIN KINASE"/>
    <property type="match status" value="1"/>
</dbReference>
<keyword evidence="3" id="KW-0288">FMN</keyword>
<dbReference type="InterPro" id="IPR023468">
    <property type="entry name" value="Riboflavin_kinase"/>
</dbReference>
<proteinExistence type="predicted"/>
<dbReference type="InterPro" id="IPR015865">
    <property type="entry name" value="Riboflavin_kinase_bac/euk"/>
</dbReference>
<evidence type="ECO:0000256" key="2">
    <source>
        <dbReference type="ARBA" id="ARBA00022630"/>
    </source>
</evidence>
<dbReference type="PANTHER" id="PTHR22749">
    <property type="entry name" value="RIBOFLAVIN KINASE/FMN ADENYLYLTRANSFERASE"/>
    <property type="match status" value="1"/>
</dbReference>
<gene>
    <name evidence="9" type="ORF">RGB73_03890</name>
</gene>
<dbReference type="RefSeq" id="WP_310769318.1">
    <property type="nucleotide sequence ID" value="NZ_CP134050.1"/>
</dbReference>